<dbReference type="GeneID" id="14926813"/>
<feature type="coiled-coil region" evidence="1">
    <location>
        <begin position="137"/>
        <end position="164"/>
    </location>
</feature>
<accession>L8HM57</accession>
<dbReference type="KEGG" id="acan:ACA1_018950"/>
<keyword evidence="4" id="KW-1185">Reference proteome</keyword>
<organism evidence="3 4">
    <name type="scientific">Acanthamoeba castellanii (strain ATCC 30010 / Neff)</name>
    <dbReference type="NCBI Taxonomy" id="1257118"/>
    <lineage>
        <taxon>Eukaryota</taxon>
        <taxon>Amoebozoa</taxon>
        <taxon>Discosea</taxon>
        <taxon>Longamoebia</taxon>
        <taxon>Centramoebida</taxon>
        <taxon>Acanthamoebidae</taxon>
        <taxon>Acanthamoeba</taxon>
    </lineage>
</organism>
<dbReference type="Proteomes" id="UP000011083">
    <property type="component" value="Unassembled WGS sequence"/>
</dbReference>
<reference evidence="3 4" key="1">
    <citation type="journal article" date="2013" name="Genome Biol.">
        <title>Genome of Acanthamoeba castellanii highlights extensive lateral gene transfer and early evolution of tyrosine kinase signaling.</title>
        <authorList>
            <person name="Clarke M."/>
            <person name="Lohan A.J."/>
            <person name="Liu B."/>
            <person name="Lagkouvardos I."/>
            <person name="Roy S."/>
            <person name="Zafar N."/>
            <person name="Bertelli C."/>
            <person name="Schilde C."/>
            <person name="Kianianmomeni A."/>
            <person name="Burglin T.R."/>
            <person name="Frech C."/>
            <person name="Turcotte B."/>
            <person name="Kopec K.O."/>
            <person name="Synnott J.M."/>
            <person name="Choo C."/>
            <person name="Paponov I."/>
            <person name="Finkler A."/>
            <person name="Soon Heng Tan C."/>
            <person name="Hutchins A.P."/>
            <person name="Weinmeier T."/>
            <person name="Rattei T."/>
            <person name="Chu J.S."/>
            <person name="Gimenez G."/>
            <person name="Irimia M."/>
            <person name="Rigden D.J."/>
            <person name="Fitzpatrick D.A."/>
            <person name="Lorenzo-Morales J."/>
            <person name="Bateman A."/>
            <person name="Chiu C.H."/>
            <person name="Tang P."/>
            <person name="Hegemann P."/>
            <person name="Fromm H."/>
            <person name="Raoult D."/>
            <person name="Greub G."/>
            <person name="Miranda-Saavedra D."/>
            <person name="Chen N."/>
            <person name="Nash P."/>
            <person name="Ginger M.L."/>
            <person name="Horn M."/>
            <person name="Schaap P."/>
            <person name="Caler L."/>
            <person name="Loftus B."/>
        </authorList>
    </citation>
    <scope>NUCLEOTIDE SEQUENCE [LARGE SCALE GENOMIC DNA]</scope>
    <source>
        <strain evidence="3 4">Neff</strain>
    </source>
</reference>
<feature type="transmembrane region" description="Helical" evidence="2">
    <location>
        <begin position="174"/>
        <end position="196"/>
    </location>
</feature>
<gene>
    <name evidence="3" type="ORF">ACA1_018950</name>
</gene>
<dbReference type="Pfam" id="PF12098">
    <property type="entry name" value="DUF3574"/>
    <property type="match status" value="1"/>
</dbReference>
<dbReference type="RefSeq" id="XP_004358307.1">
    <property type="nucleotide sequence ID" value="XM_004358250.1"/>
</dbReference>
<dbReference type="VEuPathDB" id="AmoebaDB:ACA1_018950"/>
<protein>
    <submittedName>
        <fullName evidence="3">Lipoprotein, putative</fullName>
    </submittedName>
</protein>
<dbReference type="OrthoDB" id="10569520at2759"/>
<keyword evidence="2" id="KW-1133">Transmembrane helix</keyword>
<evidence type="ECO:0000256" key="2">
    <source>
        <dbReference type="SAM" id="Phobius"/>
    </source>
</evidence>
<evidence type="ECO:0000313" key="3">
    <source>
        <dbReference type="EMBL" id="ELR25743.1"/>
    </source>
</evidence>
<keyword evidence="3" id="KW-0449">Lipoprotein</keyword>
<keyword evidence="2" id="KW-0472">Membrane</keyword>
<evidence type="ECO:0000313" key="4">
    <source>
        <dbReference type="Proteomes" id="UP000011083"/>
    </source>
</evidence>
<dbReference type="AlphaFoldDB" id="L8HM57"/>
<keyword evidence="2" id="KW-0812">Transmembrane</keyword>
<sequence length="212" mass="24141">MRGSRWTRSEERAKRNVQWRESTLFFGLSRQTGSNGTGDEQISDAEFDHFIARVVTPLFPDGLTILDAHGQYLNHHGALVRERSKYVLIFHPDEPAYHDKLEYIWRNYTLDFQQESILLTSTIVDFCFNDVCLGTPIPDLQAEFESLQAKLDRTAAQLQALEDRQALRDDGSRWWGVGVVIGAGLLGLVGVASLIFNSRERWRNSFVPAEPS</sequence>
<name>L8HM57_ACACF</name>
<evidence type="ECO:0000256" key="1">
    <source>
        <dbReference type="SAM" id="Coils"/>
    </source>
</evidence>
<dbReference type="EMBL" id="KB007791">
    <property type="protein sequence ID" value="ELR25743.1"/>
    <property type="molecule type" value="Genomic_DNA"/>
</dbReference>
<proteinExistence type="predicted"/>
<keyword evidence="1" id="KW-0175">Coiled coil</keyword>
<dbReference type="InterPro" id="IPR021957">
    <property type="entry name" value="DUF3574"/>
</dbReference>